<organism evidence="7">
    <name type="scientific">marine metagenome</name>
    <dbReference type="NCBI Taxonomy" id="408172"/>
    <lineage>
        <taxon>unclassified sequences</taxon>
        <taxon>metagenomes</taxon>
        <taxon>ecological metagenomes</taxon>
    </lineage>
</organism>
<proteinExistence type="predicted"/>
<gene>
    <name evidence="7" type="ORF">METZ01_LOCUS39138</name>
</gene>
<dbReference type="GO" id="GO:0022857">
    <property type="term" value="F:transmembrane transporter activity"/>
    <property type="evidence" value="ECO:0007669"/>
    <property type="project" value="InterPro"/>
</dbReference>
<evidence type="ECO:0000256" key="3">
    <source>
        <dbReference type="ARBA" id="ARBA00022692"/>
    </source>
</evidence>
<feature type="transmembrane region" description="Helical" evidence="6">
    <location>
        <begin position="164"/>
        <end position="185"/>
    </location>
</feature>
<dbReference type="AlphaFoldDB" id="A0A381R502"/>
<evidence type="ECO:0008006" key="8">
    <source>
        <dbReference type="Google" id="ProtNLM"/>
    </source>
</evidence>
<feature type="transmembrane region" description="Helical" evidence="6">
    <location>
        <begin position="14"/>
        <end position="31"/>
    </location>
</feature>
<reference evidence="7" key="1">
    <citation type="submission" date="2018-05" db="EMBL/GenBank/DDBJ databases">
        <authorList>
            <person name="Lanie J.A."/>
            <person name="Ng W.-L."/>
            <person name="Kazmierczak K.M."/>
            <person name="Andrzejewski T.M."/>
            <person name="Davidsen T.M."/>
            <person name="Wayne K.J."/>
            <person name="Tettelin H."/>
            <person name="Glass J.I."/>
            <person name="Rusch D."/>
            <person name="Podicherti R."/>
            <person name="Tsui H.-C.T."/>
            <person name="Winkler M.E."/>
        </authorList>
    </citation>
    <scope>NUCLEOTIDE SEQUENCE</scope>
</reference>
<comment type="subcellular location">
    <subcellularLocation>
        <location evidence="1">Cell membrane</location>
        <topology evidence="1">Multi-pass membrane protein</topology>
    </subcellularLocation>
</comment>
<dbReference type="GO" id="GO:0005886">
    <property type="term" value="C:plasma membrane"/>
    <property type="evidence" value="ECO:0007669"/>
    <property type="project" value="UniProtKB-SubCell"/>
</dbReference>
<evidence type="ECO:0000313" key="7">
    <source>
        <dbReference type="EMBL" id="SUZ86284.1"/>
    </source>
</evidence>
<feature type="transmembrane region" description="Helical" evidence="6">
    <location>
        <begin position="93"/>
        <end position="117"/>
    </location>
</feature>
<dbReference type="PANTHER" id="PTHR32196:SF72">
    <property type="entry name" value="RIBOSE IMPORT PERMEASE PROTEIN RBSC"/>
    <property type="match status" value="1"/>
</dbReference>
<feature type="transmembrane region" description="Helical" evidence="6">
    <location>
        <begin position="43"/>
        <end position="63"/>
    </location>
</feature>
<dbReference type="InterPro" id="IPR001851">
    <property type="entry name" value="ABC_transp_permease"/>
</dbReference>
<keyword evidence="3 6" id="KW-0812">Transmembrane</keyword>
<evidence type="ECO:0000256" key="5">
    <source>
        <dbReference type="ARBA" id="ARBA00023136"/>
    </source>
</evidence>
<evidence type="ECO:0000256" key="4">
    <source>
        <dbReference type="ARBA" id="ARBA00022989"/>
    </source>
</evidence>
<name>A0A381R502_9ZZZZ</name>
<keyword evidence="2" id="KW-1003">Cell membrane</keyword>
<evidence type="ECO:0000256" key="2">
    <source>
        <dbReference type="ARBA" id="ARBA00022475"/>
    </source>
</evidence>
<dbReference type="CDD" id="cd06579">
    <property type="entry name" value="TM_PBP1_transp_AraH_like"/>
    <property type="match status" value="1"/>
</dbReference>
<evidence type="ECO:0000256" key="1">
    <source>
        <dbReference type="ARBA" id="ARBA00004651"/>
    </source>
</evidence>
<feature type="transmembrane region" description="Helical" evidence="6">
    <location>
        <begin position="69"/>
        <end position="86"/>
    </location>
</feature>
<dbReference type="Pfam" id="PF02653">
    <property type="entry name" value="BPD_transp_2"/>
    <property type="match status" value="1"/>
</dbReference>
<feature type="transmembrane region" description="Helical" evidence="6">
    <location>
        <begin position="216"/>
        <end position="235"/>
    </location>
</feature>
<sequence>MQQWLPRRSALRNLAPVLSLVAAVLFFYAIPPHPGLTLFDLRLVAVHAMIVGIAAMGMTFIIISGGIDLSVGSAIALVSVATAIVLERGGGPVFALSVALGVGAVCGLYNGLLITILRLPPFIATLGTLGFYRGVAKWMSGSIPITAPTQGLEAWVSPIPTPPMLIFAPAVWLMLALGLFLVVVLRYSILGQHAYAIGSNEATARLCGVRVARTKVSIYVLAGLLTGLAGLMQFARLTQGDPTVAIGLELDIIAAVVIGGGSLSGGQGSILGTLTGAVLMAYLRNRSTVLGWPNFVEEMIVGHIIIVAVAVDRWRGSRTN</sequence>
<evidence type="ECO:0000256" key="6">
    <source>
        <dbReference type="SAM" id="Phobius"/>
    </source>
</evidence>
<protein>
    <recommendedName>
        <fullName evidence="8">Cyclic nucleotide-binding protein</fullName>
    </recommendedName>
</protein>
<dbReference type="EMBL" id="UINC01001673">
    <property type="protein sequence ID" value="SUZ86284.1"/>
    <property type="molecule type" value="Genomic_DNA"/>
</dbReference>
<feature type="transmembrane region" description="Helical" evidence="6">
    <location>
        <begin position="255"/>
        <end position="283"/>
    </location>
</feature>
<accession>A0A381R502</accession>
<keyword evidence="4 6" id="KW-1133">Transmembrane helix</keyword>
<keyword evidence="5 6" id="KW-0472">Membrane</keyword>
<dbReference type="PANTHER" id="PTHR32196">
    <property type="entry name" value="ABC TRANSPORTER PERMEASE PROTEIN YPHD-RELATED-RELATED"/>
    <property type="match status" value="1"/>
</dbReference>